<evidence type="ECO:0000313" key="3">
    <source>
        <dbReference type="Proteomes" id="UP000030764"/>
    </source>
</evidence>
<proteinExistence type="predicted"/>
<dbReference type="Proteomes" id="UP000030758">
    <property type="component" value="Unassembled WGS sequence"/>
</dbReference>
<evidence type="ECO:0000313" key="2">
    <source>
        <dbReference type="EMBL" id="KFD68685.1"/>
    </source>
</evidence>
<dbReference type="Proteomes" id="UP000030764">
    <property type="component" value="Unassembled WGS sequence"/>
</dbReference>
<accession>A0A085MDR6</accession>
<dbReference type="AlphaFoldDB" id="A0A085MDR6"/>
<keyword evidence="3" id="KW-1185">Reference proteome</keyword>
<name>A0A085MDR6_9BILA</name>
<dbReference type="EMBL" id="KL363200">
    <property type="protein sequence ID" value="KFD55362.1"/>
    <property type="molecule type" value="Genomic_DNA"/>
</dbReference>
<dbReference type="EMBL" id="KL367502">
    <property type="protein sequence ID" value="KFD68685.1"/>
    <property type="molecule type" value="Genomic_DNA"/>
</dbReference>
<sequence length="87" mass="9944">MFLVCSVSINKQREKLAYRPADFCAGFDLRIGVYFCSINFPLVTERLADIDRARPDVEQMLAPYCCNLRQTVGIKNTFQCEQIFAAV</sequence>
<gene>
    <name evidence="1" type="ORF">M513_03702</name>
    <name evidence="2" type="ORF">M514_03702</name>
</gene>
<reference evidence="1 3" key="1">
    <citation type="journal article" date="2014" name="Nat. Genet.">
        <title>Genome and transcriptome of the porcine whipworm Trichuris suis.</title>
        <authorList>
            <person name="Jex A.R."/>
            <person name="Nejsum P."/>
            <person name="Schwarz E.M."/>
            <person name="Hu L."/>
            <person name="Young N.D."/>
            <person name="Hall R.S."/>
            <person name="Korhonen P.K."/>
            <person name="Liao S."/>
            <person name="Thamsborg S."/>
            <person name="Xia J."/>
            <person name="Xu P."/>
            <person name="Wang S."/>
            <person name="Scheerlinck J.P."/>
            <person name="Hofmann A."/>
            <person name="Sternberg P.W."/>
            <person name="Wang J."/>
            <person name="Gasser R.B."/>
        </authorList>
    </citation>
    <scope>NUCLEOTIDE SEQUENCE [LARGE SCALE GENOMIC DNA]</scope>
    <source>
        <strain evidence="2">DCEP-RM93F</strain>
        <strain evidence="1">DCEP-RM93M</strain>
    </source>
</reference>
<organism evidence="1 3">
    <name type="scientific">Trichuris suis</name>
    <name type="common">pig whipworm</name>
    <dbReference type="NCBI Taxonomy" id="68888"/>
    <lineage>
        <taxon>Eukaryota</taxon>
        <taxon>Metazoa</taxon>
        <taxon>Ecdysozoa</taxon>
        <taxon>Nematoda</taxon>
        <taxon>Enoplea</taxon>
        <taxon>Dorylaimia</taxon>
        <taxon>Trichinellida</taxon>
        <taxon>Trichuridae</taxon>
        <taxon>Trichuris</taxon>
    </lineage>
</organism>
<evidence type="ECO:0000313" key="1">
    <source>
        <dbReference type="EMBL" id="KFD55362.1"/>
    </source>
</evidence>
<protein>
    <submittedName>
        <fullName evidence="1">Uncharacterized protein</fullName>
    </submittedName>
</protein>